<proteinExistence type="predicted"/>
<dbReference type="Pfam" id="PF11611">
    <property type="entry name" value="DUF4352"/>
    <property type="match status" value="1"/>
</dbReference>
<evidence type="ECO:0000256" key="2">
    <source>
        <dbReference type="SAM" id="MobiDB-lite"/>
    </source>
</evidence>
<gene>
    <name evidence="5" type="ORF">D3Z33_15135</name>
</gene>
<feature type="domain" description="DUF4352" evidence="4">
    <location>
        <begin position="100"/>
        <end position="214"/>
    </location>
</feature>
<feature type="compositionally biased region" description="Basic and acidic residues" evidence="2">
    <location>
        <begin position="90"/>
        <end position="99"/>
    </location>
</feature>
<keyword evidence="6" id="KW-1185">Reference proteome</keyword>
<feature type="transmembrane region" description="Helical" evidence="3">
    <location>
        <begin position="6"/>
        <end position="22"/>
    </location>
</feature>
<dbReference type="InterPro" id="IPR029051">
    <property type="entry name" value="DUF4352"/>
</dbReference>
<dbReference type="InterPro" id="IPR029050">
    <property type="entry name" value="Immunoprotect_excell_Ig-like"/>
</dbReference>
<reference evidence="5 6" key="1">
    <citation type="submission" date="2018-08" db="EMBL/GenBank/DDBJ databases">
        <title>Murine metabolic-syndrome-specific gut microbial biobank.</title>
        <authorList>
            <person name="Liu C."/>
        </authorList>
    </citation>
    <scope>NUCLEOTIDE SEQUENCE [LARGE SCALE GENOMIC DNA]</scope>
    <source>
        <strain evidence="5 6">583</strain>
    </source>
</reference>
<feature type="transmembrane region" description="Helical" evidence="3">
    <location>
        <begin position="42"/>
        <end position="59"/>
    </location>
</feature>
<evidence type="ECO:0000313" key="5">
    <source>
        <dbReference type="EMBL" id="NBI08192.1"/>
    </source>
</evidence>
<evidence type="ECO:0000256" key="3">
    <source>
        <dbReference type="SAM" id="Phobius"/>
    </source>
</evidence>
<evidence type="ECO:0000313" key="6">
    <source>
        <dbReference type="Proteomes" id="UP000467132"/>
    </source>
</evidence>
<keyword evidence="3" id="KW-0812">Transmembrane</keyword>
<sequence>METPLYFMNYCPYNGTLYLLYYKQILKRRSQKMLNVKIFKKYLFIGILLVTMGLLGACGEDTNSEDNSSKESSTENNETNENQEDSNDENESKKSEDKVYKVGDTVKVGNVELTVNSASFSEPAEYSESKNGKVLTLDVTAKNTGDDQVFIDNTEFAIYDNNGNKQDDYYGYDDMAISEQINSGKQVQGKVYFDVVNQDSYEMIYTPSFSWDSKEYIFEIIPK</sequence>
<keyword evidence="3" id="KW-1133">Transmembrane helix</keyword>
<keyword evidence="3" id="KW-0472">Membrane</keyword>
<dbReference type="EMBL" id="QXXA01000024">
    <property type="protein sequence ID" value="NBI08192.1"/>
    <property type="molecule type" value="Genomic_DNA"/>
</dbReference>
<accession>A0A845R434</accession>
<feature type="region of interest" description="Disordered" evidence="2">
    <location>
        <begin position="61"/>
        <end position="99"/>
    </location>
</feature>
<evidence type="ECO:0000259" key="4">
    <source>
        <dbReference type="Pfam" id="PF11611"/>
    </source>
</evidence>
<evidence type="ECO:0000256" key="1">
    <source>
        <dbReference type="ARBA" id="ARBA00022729"/>
    </source>
</evidence>
<name>A0A845R434_9CLOT</name>
<comment type="caution">
    <text evidence="5">The sequence shown here is derived from an EMBL/GenBank/DDBJ whole genome shotgun (WGS) entry which is preliminary data.</text>
</comment>
<dbReference type="Gene3D" id="2.60.40.1240">
    <property type="match status" value="1"/>
</dbReference>
<dbReference type="Proteomes" id="UP000467132">
    <property type="component" value="Unassembled WGS sequence"/>
</dbReference>
<dbReference type="AlphaFoldDB" id="A0A845R434"/>
<protein>
    <submittedName>
        <fullName evidence="5">DUF4352 domain-containing protein</fullName>
    </submittedName>
</protein>
<keyword evidence="1" id="KW-0732">Signal</keyword>
<organism evidence="5 6">
    <name type="scientific">Senegalia massiliensis</name>
    <dbReference type="NCBI Taxonomy" id="1720316"/>
    <lineage>
        <taxon>Bacteria</taxon>
        <taxon>Bacillati</taxon>
        <taxon>Bacillota</taxon>
        <taxon>Clostridia</taxon>
        <taxon>Eubacteriales</taxon>
        <taxon>Clostridiaceae</taxon>
        <taxon>Senegalia</taxon>
    </lineage>
</organism>